<dbReference type="Proteomes" id="UP000590740">
    <property type="component" value="Unassembled WGS sequence"/>
</dbReference>
<dbReference type="Gene3D" id="1.10.510.10">
    <property type="entry name" value="Transferase(Phosphotransferase) domain 1"/>
    <property type="match status" value="1"/>
</dbReference>
<dbReference type="SUPFAM" id="SSF56112">
    <property type="entry name" value="Protein kinase-like (PK-like)"/>
    <property type="match status" value="1"/>
</dbReference>
<dbReference type="PROSITE" id="PS00108">
    <property type="entry name" value="PROTEIN_KINASE_ST"/>
    <property type="match status" value="1"/>
</dbReference>
<dbReference type="PROSITE" id="PS00107">
    <property type="entry name" value="PROTEIN_KINASE_ATP"/>
    <property type="match status" value="1"/>
</dbReference>
<dbReference type="InterPro" id="IPR017441">
    <property type="entry name" value="Protein_kinase_ATP_BS"/>
</dbReference>
<dbReference type="InterPro" id="IPR013229">
    <property type="entry name" value="PEGA"/>
</dbReference>
<keyword evidence="7" id="KW-0812">Transmembrane</keyword>
<accession>A0A7W8DIS8</accession>
<evidence type="ECO:0000256" key="2">
    <source>
        <dbReference type="ARBA" id="ARBA00022741"/>
    </source>
</evidence>
<keyword evidence="7" id="KW-1133">Transmembrane helix</keyword>
<evidence type="ECO:0000256" key="7">
    <source>
        <dbReference type="SAM" id="Phobius"/>
    </source>
</evidence>
<dbReference type="PROSITE" id="PS50011">
    <property type="entry name" value="PROTEIN_KINASE_DOM"/>
    <property type="match status" value="1"/>
</dbReference>
<evidence type="ECO:0000256" key="3">
    <source>
        <dbReference type="ARBA" id="ARBA00022777"/>
    </source>
</evidence>
<organism evidence="9 10">
    <name type="scientific">Prosthecobacter vanneervenii</name>
    <dbReference type="NCBI Taxonomy" id="48466"/>
    <lineage>
        <taxon>Bacteria</taxon>
        <taxon>Pseudomonadati</taxon>
        <taxon>Verrucomicrobiota</taxon>
        <taxon>Verrucomicrobiia</taxon>
        <taxon>Verrucomicrobiales</taxon>
        <taxon>Verrucomicrobiaceae</taxon>
        <taxon>Prosthecobacter</taxon>
    </lineage>
</organism>
<keyword evidence="3" id="KW-0418">Kinase</keyword>
<sequence>MQPKPRTAPDIRDHETLRIIGRGAFGEVWMARSVTGMLRAVKVVWREDYDRPDSFEREFEAIKRFEPISRRHEALVPILQVGRNDQEGFYYYVMELADDLEKGRDIQADSYQPHTLGLQMKRDKCVRAEQCIQFGVTIAEGLDYLHRSKLIHRDVKPSNLIFIDGVCRLADIGLVALLGQRSFVGTEGFVAPEGPGTAASDIFSLGMVLYEASTGKDRLDFPDLPSCTETGSALESWRRLQDVVCTACAPQARGRFISAREMALALRGQPLPSSRRVLWTWAAIGSVALLLAVGFGMWLAQNRRARTLVAMSNTVPHLKIITQPAGATVFAGEDQLGVTPLELNPAEGVPVIYQLRLPGYKQVEIEHRASDEKSAVFDLKLEPSRLPQKGERWLNSLGMVFKPGAGGHISAEPVEMKYFKRFLEATGRSFEGKVVRYQRGKDQESAYLVVVPDGDAEAFRYWLTDRDRSEAYLSQEHHYEVEPFYFVESGQPSPDDMPDAKDTDRGDQAEDKNWRAFHLRVERQTYGSVIVQSQPEKVRVYQHDEFLGETPLELPRVRTGPVEFELREEGFADVVLEGEVREGEQSELFADMQTRKAVTFGRQWKANSLGMNLVPLGDVMFSAWETRHRDYMEYCKATQARRPMRLDAGNKGGAGTVPVVGVDRTEARAFCAWLTERERNAGLIGPKDLYRLPTDEEWSRAVGLPLERGTTPEERNSRIRGIYPWGFDWPPPEDVENLADMNAARKASLENTIPGYEDKFPFLAPVAALRANERGIYGLGGNVSEWVDTDYAPTPPAKPDEPARPVLGTTRGGNWRSSTQEELLSSARTPVPSDARRNTLGFRVVLAHGK</sequence>
<proteinExistence type="predicted"/>
<evidence type="ECO:0000256" key="4">
    <source>
        <dbReference type="ARBA" id="ARBA00022840"/>
    </source>
</evidence>
<keyword evidence="4 5" id="KW-0067">ATP-binding</keyword>
<dbReference type="CDD" id="cd14014">
    <property type="entry name" value="STKc_PknB_like"/>
    <property type="match status" value="1"/>
</dbReference>
<reference evidence="9 10" key="1">
    <citation type="submission" date="2020-08" db="EMBL/GenBank/DDBJ databases">
        <title>Genomic Encyclopedia of Type Strains, Phase IV (KMG-IV): sequencing the most valuable type-strain genomes for metagenomic binning, comparative biology and taxonomic classification.</title>
        <authorList>
            <person name="Goeker M."/>
        </authorList>
    </citation>
    <scope>NUCLEOTIDE SEQUENCE [LARGE SCALE GENOMIC DNA]</scope>
    <source>
        <strain evidence="9 10">DSM 12252</strain>
    </source>
</reference>
<dbReference type="PANTHER" id="PTHR43289:SF6">
    <property type="entry name" value="SERINE_THREONINE-PROTEIN KINASE NEKL-3"/>
    <property type="match status" value="1"/>
</dbReference>
<dbReference type="InterPro" id="IPR005532">
    <property type="entry name" value="SUMF_dom"/>
</dbReference>
<dbReference type="Pfam" id="PF03781">
    <property type="entry name" value="FGE-sulfatase"/>
    <property type="match status" value="1"/>
</dbReference>
<keyword evidence="10" id="KW-1185">Reference proteome</keyword>
<comment type="caution">
    <text evidence="9">The sequence shown here is derived from an EMBL/GenBank/DDBJ whole genome shotgun (WGS) entry which is preliminary data.</text>
</comment>
<evidence type="ECO:0000256" key="5">
    <source>
        <dbReference type="PROSITE-ProRule" id="PRU10141"/>
    </source>
</evidence>
<evidence type="ECO:0000259" key="8">
    <source>
        <dbReference type="PROSITE" id="PS50011"/>
    </source>
</evidence>
<feature type="transmembrane region" description="Helical" evidence="7">
    <location>
        <begin position="277"/>
        <end position="300"/>
    </location>
</feature>
<dbReference type="Pfam" id="PF00069">
    <property type="entry name" value="Pkinase"/>
    <property type="match status" value="1"/>
</dbReference>
<dbReference type="RefSeq" id="WP_184338281.1">
    <property type="nucleotide sequence ID" value="NZ_JACHIG010000001.1"/>
</dbReference>
<feature type="binding site" evidence="5">
    <location>
        <position position="42"/>
    </location>
    <ligand>
        <name>ATP</name>
        <dbReference type="ChEBI" id="CHEBI:30616"/>
    </ligand>
</feature>
<dbReference type="PANTHER" id="PTHR43289">
    <property type="entry name" value="MITOGEN-ACTIVATED PROTEIN KINASE KINASE KINASE 20-RELATED"/>
    <property type="match status" value="1"/>
</dbReference>
<dbReference type="SMART" id="SM00220">
    <property type="entry name" value="S_TKc"/>
    <property type="match status" value="1"/>
</dbReference>
<feature type="region of interest" description="Disordered" evidence="6">
    <location>
        <begin position="487"/>
        <end position="509"/>
    </location>
</feature>
<dbReference type="InterPro" id="IPR042095">
    <property type="entry name" value="SUMF_sf"/>
</dbReference>
<name>A0A7W8DIS8_9BACT</name>
<dbReference type="AlphaFoldDB" id="A0A7W8DIS8"/>
<evidence type="ECO:0000256" key="1">
    <source>
        <dbReference type="ARBA" id="ARBA00022679"/>
    </source>
</evidence>
<dbReference type="InterPro" id="IPR011009">
    <property type="entry name" value="Kinase-like_dom_sf"/>
</dbReference>
<dbReference type="InterPro" id="IPR016187">
    <property type="entry name" value="CTDL_fold"/>
</dbReference>
<protein>
    <recommendedName>
        <fullName evidence="8">Protein kinase domain-containing protein</fullName>
    </recommendedName>
</protein>
<feature type="domain" description="Protein kinase" evidence="8">
    <location>
        <begin position="14"/>
        <end position="290"/>
    </location>
</feature>
<dbReference type="EMBL" id="JACHIG010000001">
    <property type="protein sequence ID" value="MBB5031352.1"/>
    <property type="molecule type" value="Genomic_DNA"/>
</dbReference>
<dbReference type="GO" id="GO:0004674">
    <property type="term" value="F:protein serine/threonine kinase activity"/>
    <property type="evidence" value="ECO:0007669"/>
    <property type="project" value="TreeGrafter"/>
</dbReference>
<dbReference type="SUPFAM" id="SSF56436">
    <property type="entry name" value="C-type lectin-like"/>
    <property type="match status" value="1"/>
</dbReference>
<dbReference type="GO" id="GO:0005524">
    <property type="term" value="F:ATP binding"/>
    <property type="evidence" value="ECO:0007669"/>
    <property type="project" value="UniProtKB-UniRule"/>
</dbReference>
<feature type="compositionally biased region" description="Basic and acidic residues" evidence="6">
    <location>
        <begin position="498"/>
        <end position="509"/>
    </location>
</feature>
<dbReference type="InterPro" id="IPR000719">
    <property type="entry name" value="Prot_kinase_dom"/>
</dbReference>
<gene>
    <name evidence="9" type="ORF">HNQ65_000906</name>
</gene>
<keyword evidence="2 5" id="KW-0547">Nucleotide-binding</keyword>
<feature type="region of interest" description="Disordered" evidence="6">
    <location>
        <begin position="791"/>
        <end position="818"/>
    </location>
</feature>
<keyword evidence="7" id="KW-0472">Membrane</keyword>
<evidence type="ECO:0000313" key="9">
    <source>
        <dbReference type="EMBL" id="MBB5031352.1"/>
    </source>
</evidence>
<dbReference type="InterPro" id="IPR008271">
    <property type="entry name" value="Ser/Thr_kinase_AS"/>
</dbReference>
<dbReference type="Gene3D" id="3.90.1580.10">
    <property type="entry name" value="paralog of FGE (formylglycine-generating enzyme)"/>
    <property type="match status" value="1"/>
</dbReference>
<keyword evidence="1" id="KW-0808">Transferase</keyword>
<evidence type="ECO:0000256" key="6">
    <source>
        <dbReference type="SAM" id="MobiDB-lite"/>
    </source>
</evidence>
<evidence type="ECO:0000313" key="10">
    <source>
        <dbReference type="Proteomes" id="UP000590740"/>
    </source>
</evidence>
<dbReference type="Pfam" id="PF08308">
    <property type="entry name" value="PEGA"/>
    <property type="match status" value="1"/>
</dbReference>